<name>A0A8G1QVY1_9EURO</name>
<dbReference type="GeneID" id="37157529"/>
<keyword evidence="1" id="KW-0812">Transmembrane</keyword>
<dbReference type="AlphaFoldDB" id="A0A8G1QVY1"/>
<gene>
    <name evidence="2" type="ORF">BO85DRAFT_148341</name>
</gene>
<protein>
    <submittedName>
        <fullName evidence="2">Uncharacterized protein</fullName>
    </submittedName>
</protein>
<evidence type="ECO:0000313" key="3">
    <source>
        <dbReference type="Proteomes" id="UP000249526"/>
    </source>
</evidence>
<keyword evidence="1" id="KW-1133">Transmembrane helix</keyword>
<sequence length="115" mass="13262">MCKEFVIYGFGFPLNKQPDPAAFCWPACVFYFFSFPPLFLILVSTFVSYPHLLSKPPLLLHRGPQLRQPRFRPLSPVTRPFRQGYGLFVFCNPSVASCIGWRIHFVYGLLGNIFI</sequence>
<organism evidence="2 3">
    <name type="scientific">Aspergillus piperis CBS 112811</name>
    <dbReference type="NCBI Taxonomy" id="1448313"/>
    <lineage>
        <taxon>Eukaryota</taxon>
        <taxon>Fungi</taxon>
        <taxon>Dikarya</taxon>
        <taxon>Ascomycota</taxon>
        <taxon>Pezizomycotina</taxon>
        <taxon>Eurotiomycetes</taxon>
        <taxon>Eurotiomycetidae</taxon>
        <taxon>Eurotiales</taxon>
        <taxon>Aspergillaceae</taxon>
        <taxon>Aspergillus</taxon>
        <taxon>Aspergillus subgen. Circumdati</taxon>
    </lineage>
</organism>
<reference evidence="2 3" key="1">
    <citation type="submission" date="2018-02" db="EMBL/GenBank/DDBJ databases">
        <title>The genomes of Aspergillus section Nigri reveals drivers in fungal speciation.</title>
        <authorList>
            <consortium name="DOE Joint Genome Institute"/>
            <person name="Vesth T.C."/>
            <person name="Nybo J."/>
            <person name="Theobald S."/>
            <person name="Brandl J."/>
            <person name="Frisvad J.C."/>
            <person name="Nielsen K.F."/>
            <person name="Lyhne E.K."/>
            <person name="Kogle M.E."/>
            <person name="Kuo A."/>
            <person name="Riley R."/>
            <person name="Clum A."/>
            <person name="Nolan M."/>
            <person name="Lipzen A."/>
            <person name="Salamov A."/>
            <person name="Henrissat B."/>
            <person name="Wiebenga A."/>
            <person name="De vries R.P."/>
            <person name="Grigoriev I.V."/>
            <person name="Mortensen U.H."/>
            <person name="Andersen M.R."/>
            <person name="Baker S.E."/>
        </authorList>
    </citation>
    <scope>NUCLEOTIDE SEQUENCE [LARGE SCALE GENOMIC DNA]</scope>
    <source>
        <strain evidence="2 3">CBS 112811</strain>
    </source>
</reference>
<evidence type="ECO:0000256" key="1">
    <source>
        <dbReference type="SAM" id="Phobius"/>
    </source>
</evidence>
<accession>A0A8G1QVY1</accession>
<dbReference type="RefSeq" id="XP_025511893.1">
    <property type="nucleotide sequence ID" value="XM_025654127.1"/>
</dbReference>
<evidence type="ECO:0000313" key="2">
    <source>
        <dbReference type="EMBL" id="RAH53971.1"/>
    </source>
</evidence>
<proteinExistence type="predicted"/>
<feature type="transmembrane region" description="Helical" evidence="1">
    <location>
        <begin position="29"/>
        <end position="52"/>
    </location>
</feature>
<dbReference type="EMBL" id="KZ825074">
    <property type="protein sequence ID" value="RAH53971.1"/>
    <property type="molecule type" value="Genomic_DNA"/>
</dbReference>
<keyword evidence="1" id="KW-0472">Membrane</keyword>
<dbReference type="Proteomes" id="UP000249526">
    <property type="component" value="Unassembled WGS sequence"/>
</dbReference>
<keyword evidence="3" id="KW-1185">Reference proteome</keyword>